<evidence type="ECO:0000313" key="2">
    <source>
        <dbReference type="Proteomes" id="UP000190648"/>
    </source>
</evidence>
<reference evidence="1 2" key="1">
    <citation type="submission" date="2016-02" db="EMBL/GenBank/DDBJ databases">
        <title>Band-tailed pigeon sequencing and assembly.</title>
        <authorList>
            <person name="Soares A.E."/>
            <person name="Novak B.J."/>
            <person name="Rice E.S."/>
            <person name="O'Connell B."/>
            <person name="Chang D."/>
            <person name="Weber S."/>
            <person name="Shapiro B."/>
        </authorList>
    </citation>
    <scope>NUCLEOTIDE SEQUENCE [LARGE SCALE GENOMIC DNA]</scope>
    <source>
        <strain evidence="1">BTP2013</strain>
        <tissue evidence="1">Blood</tissue>
    </source>
</reference>
<organism evidence="1 2">
    <name type="scientific">Patagioenas fasciata monilis</name>
    <dbReference type="NCBI Taxonomy" id="372326"/>
    <lineage>
        <taxon>Eukaryota</taxon>
        <taxon>Metazoa</taxon>
        <taxon>Chordata</taxon>
        <taxon>Craniata</taxon>
        <taxon>Vertebrata</taxon>
        <taxon>Euteleostomi</taxon>
        <taxon>Archelosauria</taxon>
        <taxon>Archosauria</taxon>
        <taxon>Dinosauria</taxon>
        <taxon>Saurischia</taxon>
        <taxon>Theropoda</taxon>
        <taxon>Coelurosauria</taxon>
        <taxon>Aves</taxon>
        <taxon>Neognathae</taxon>
        <taxon>Neoaves</taxon>
        <taxon>Columbimorphae</taxon>
        <taxon>Columbiformes</taxon>
        <taxon>Columbidae</taxon>
        <taxon>Patagioenas</taxon>
    </lineage>
</organism>
<accession>A0A1V4JUD1</accession>
<comment type="caution">
    <text evidence="1">The sequence shown here is derived from an EMBL/GenBank/DDBJ whole genome shotgun (WGS) entry which is preliminary data.</text>
</comment>
<evidence type="ECO:0000313" key="1">
    <source>
        <dbReference type="EMBL" id="OPJ75770.1"/>
    </source>
</evidence>
<gene>
    <name evidence="1" type="ORF">AV530_011934</name>
</gene>
<dbReference type="AlphaFoldDB" id="A0A1V4JUD1"/>
<keyword evidence="2" id="KW-1185">Reference proteome</keyword>
<proteinExistence type="predicted"/>
<name>A0A1V4JUD1_PATFA</name>
<protein>
    <submittedName>
        <fullName evidence="1">Uncharacterized protein</fullName>
    </submittedName>
</protein>
<dbReference type="EMBL" id="LSYS01006159">
    <property type="protein sequence ID" value="OPJ75770.1"/>
    <property type="molecule type" value="Genomic_DNA"/>
</dbReference>
<sequence length="68" mass="7470">MTNIICHQPGRGRVLLISTGRGVQMSMMNPAKRFRQGFESAVEPIDISPVEVHGTTLMTTITKSVLDN</sequence>
<dbReference type="Proteomes" id="UP000190648">
    <property type="component" value="Unassembled WGS sequence"/>
</dbReference>